<keyword evidence="3" id="KW-1185">Reference proteome</keyword>
<sequence>MPPKQNKNGSLRWDKDHPARILLYKEIAEGRIPFDEEEMGSAEVWCAYVDTIEFQMEGMRFDSIFKRRLKKLREQVAEDQEQGGKKKTLIWDQDHPARILLYKEIAEGRIPLDTKEMGPAQVWCAYHDTVEFKIEGMKFNDTFATRLSGLRAIVKRDQGRATNDRNALEKAMKNHPVPMLNYRGEPQWNGSLAQKLLQQDMAEGKHETMRPSELWETRPEYKEAFSRKDDFRWKIRQETRTKKYLYTLEYRADEKLRKNLKRQGIVLPGWEEEEIDDDAVDSDEIEDMQVD</sequence>
<proteinExistence type="predicted"/>
<evidence type="ECO:0000313" key="2">
    <source>
        <dbReference type="EMBL" id="CAB9525471.1"/>
    </source>
</evidence>
<dbReference type="EMBL" id="CAICTM010001679">
    <property type="protein sequence ID" value="CAB9525471.1"/>
    <property type="molecule type" value="Genomic_DNA"/>
</dbReference>
<reference evidence="2" key="1">
    <citation type="submission" date="2020-06" db="EMBL/GenBank/DDBJ databases">
        <authorList>
            <consortium name="Plant Systems Biology data submission"/>
        </authorList>
    </citation>
    <scope>NUCLEOTIDE SEQUENCE</scope>
    <source>
        <strain evidence="2">D6</strain>
    </source>
</reference>
<evidence type="ECO:0000313" key="3">
    <source>
        <dbReference type="Proteomes" id="UP001153069"/>
    </source>
</evidence>
<dbReference type="Proteomes" id="UP001153069">
    <property type="component" value="Unassembled WGS sequence"/>
</dbReference>
<organism evidence="2 3">
    <name type="scientific">Seminavis robusta</name>
    <dbReference type="NCBI Taxonomy" id="568900"/>
    <lineage>
        <taxon>Eukaryota</taxon>
        <taxon>Sar</taxon>
        <taxon>Stramenopiles</taxon>
        <taxon>Ochrophyta</taxon>
        <taxon>Bacillariophyta</taxon>
        <taxon>Bacillariophyceae</taxon>
        <taxon>Bacillariophycidae</taxon>
        <taxon>Naviculales</taxon>
        <taxon>Naviculaceae</taxon>
        <taxon>Seminavis</taxon>
    </lineage>
</organism>
<gene>
    <name evidence="2" type="ORF">SEMRO_1681_G290790.1</name>
</gene>
<feature type="region of interest" description="Disordered" evidence="1">
    <location>
        <begin position="271"/>
        <end position="291"/>
    </location>
</feature>
<comment type="caution">
    <text evidence="2">The sequence shown here is derived from an EMBL/GenBank/DDBJ whole genome shotgun (WGS) entry which is preliminary data.</text>
</comment>
<protein>
    <submittedName>
        <fullName evidence="2">Uncharacterized protein</fullName>
    </submittedName>
</protein>
<name>A0A9N8EQK0_9STRA</name>
<accession>A0A9N8EQK0</accession>
<evidence type="ECO:0000256" key="1">
    <source>
        <dbReference type="SAM" id="MobiDB-lite"/>
    </source>
</evidence>
<dbReference type="AlphaFoldDB" id="A0A9N8EQK0"/>